<evidence type="ECO:0000313" key="3">
    <source>
        <dbReference type="Proteomes" id="UP000676885"/>
    </source>
</evidence>
<dbReference type="Proteomes" id="UP000676885">
    <property type="component" value="Chromosome"/>
</dbReference>
<keyword evidence="3" id="KW-1185">Reference proteome</keyword>
<feature type="transmembrane region" description="Helical" evidence="1">
    <location>
        <begin position="31"/>
        <end position="51"/>
    </location>
</feature>
<organism evidence="2 3">
    <name type="scientific">Arthrobacter jiangjiafuii</name>
    <dbReference type="NCBI Taxonomy" id="2817475"/>
    <lineage>
        <taxon>Bacteria</taxon>
        <taxon>Bacillati</taxon>
        <taxon>Actinomycetota</taxon>
        <taxon>Actinomycetes</taxon>
        <taxon>Micrococcales</taxon>
        <taxon>Micrococcaceae</taxon>
        <taxon>Arthrobacter</taxon>
    </lineage>
</organism>
<reference evidence="2 3" key="1">
    <citation type="submission" date="2021-05" db="EMBL/GenBank/DDBJ databases">
        <title>Novel species in genus Arthrobacter.</title>
        <authorList>
            <person name="Zhang G."/>
        </authorList>
    </citation>
    <scope>NUCLEOTIDE SEQUENCE [LARGE SCALE GENOMIC DNA]</scope>
    <source>
        <strain evidence="3">zg-ZUI227</strain>
    </source>
</reference>
<name>A0A975M7L6_9MICC</name>
<keyword evidence="1" id="KW-1133">Transmembrane helix</keyword>
<proteinExistence type="predicted"/>
<protein>
    <submittedName>
        <fullName evidence="2">Uncharacterized protein</fullName>
    </submittedName>
</protein>
<keyword evidence="1" id="KW-0812">Transmembrane</keyword>
<keyword evidence="1" id="KW-0472">Membrane</keyword>
<sequence length="135" mass="14234">MAIFPMFAVLLIGRTITRAMGGGEGQLSDVVSILAIAVLIAGLANLGWVAISITRKVFAASHEIANTLRMEHSIMVLRPATLVLKDGFKPRLNPSAIPAVDSNGRQMTITISTDSTGTRIVPTIHEVGGNKVADS</sequence>
<dbReference type="EMBL" id="CP076022">
    <property type="protein sequence ID" value="QWC11382.1"/>
    <property type="molecule type" value="Genomic_DNA"/>
</dbReference>
<gene>
    <name evidence="2" type="ORF">KKR91_07465</name>
</gene>
<dbReference type="AlphaFoldDB" id="A0A975M7L6"/>
<dbReference type="KEGG" id="ajg:KKR91_07465"/>
<accession>A0A975M7L6</accession>
<evidence type="ECO:0000256" key="1">
    <source>
        <dbReference type="SAM" id="Phobius"/>
    </source>
</evidence>
<evidence type="ECO:0000313" key="2">
    <source>
        <dbReference type="EMBL" id="QWC11382.1"/>
    </source>
</evidence>
<dbReference type="RefSeq" id="WP_210231059.1">
    <property type="nucleotide sequence ID" value="NZ_CP076022.1"/>
</dbReference>